<keyword evidence="1" id="KW-1185">Reference proteome</keyword>
<proteinExistence type="predicted"/>
<name>A0A914DWA0_9BILA</name>
<dbReference type="Proteomes" id="UP000887540">
    <property type="component" value="Unplaced"/>
</dbReference>
<organism evidence="1 2">
    <name type="scientific">Acrobeloides nanus</name>
    <dbReference type="NCBI Taxonomy" id="290746"/>
    <lineage>
        <taxon>Eukaryota</taxon>
        <taxon>Metazoa</taxon>
        <taxon>Ecdysozoa</taxon>
        <taxon>Nematoda</taxon>
        <taxon>Chromadorea</taxon>
        <taxon>Rhabditida</taxon>
        <taxon>Tylenchina</taxon>
        <taxon>Cephalobomorpha</taxon>
        <taxon>Cephaloboidea</taxon>
        <taxon>Cephalobidae</taxon>
        <taxon>Acrobeloides</taxon>
    </lineage>
</organism>
<evidence type="ECO:0000313" key="1">
    <source>
        <dbReference type="Proteomes" id="UP000887540"/>
    </source>
</evidence>
<dbReference type="WBParaSite" id="ACRNAN_scaffold4263.g10466.t1">
    <property type="protein sequence ID" value="ACRNAN_scaffold4263.g10466.t1"/>
    <property type="gene ID" value="ACRNAN_scaffold4263.g10466"/>
</dbReference>
<protein>
    <submittedName>
        <fullName evidence="2">Uncharacterized protein</fullName>
    </submittedName>
</protein>
<accession>A0A914DWA0</accession>
<reference evidence="2" key="1">
    <citation type="submission" date="2022-11" db="UniProtKB">
        <authorList>
            <consortium name="WormBaseParasite"/>
        </authorList>
    </citation>
    <scope>IDENTIFICATION</scope>
</reference>
<dbReference type="AlphaFoldDB" id="A0A914DWA0"/>
<evidence type="ECO:0000313" key="2">
    <source>
        <dbReference type="WBParaSite" id="ACRNAN_scaffold4263.g10466.t1"/>
    </source>
</evidence>
<sequence>MNSEVEATEKVINAMAYYKRHALHRLKLQAEAVLKLPIEDRRLVIPEIPNQARLIKEYAQVNQKLIDLIIRCGVGMLGDDSAIKAAYEITQLRPPSEHFMTKTKSTLKQIVRDWTKE</sequence>